<dbReference type="GO" id="GO:0016787">
    <property type="term" value="F:hydrolase activity"/>
    <property type="evidence" value="ECO:0007669"/>
    <property type="project" value="UniProtKB-KW"/>
</dbReference>
<dbReference type="FunFam" id="3.40.50.1820:FF:000021">
    <property type="entry name" value="Lipase"/>
    <property type="match status" value="1"/>
</dbReference>
<comment type="similarity">
    <text evidence="1">Belongs to the AB hydrolase superfamily. Lipase family.</text>
</comment>
<feature type="domain" description="Partial AB-hydrolase lipase" evidence="7">
    <location>
        <begin position="34"/>
        <end position="93"/>
    </location>
</feature>
<keyword evidence="5" id="KW-0443">Lipid metabolism</keyword>
<comment type="caution">
    <text evidence="8">The sequence shown here is derived from an EMBL/GenBank/DDBJ whole genome shotgun (WGS) entry which is preliminary data.</text>
</comment>
<keyword evidence="9" id="KW-1185">Reference proteome</keyword>
<dbReference type="PANTHER" id="PTHR11005">
    <property type="entry name" value="LYSOSOMAL ACID LIPASE-RELATED"/>
    <property type="match status" value="1"/>
</dbReference>
<evidence type="ECO:0000256" key="6">
    <source>
        <dbReference type="ARBA" id="ARBA00023180"/>
    </source>
</evidence>
<name>A0AAN9Y0K3_9HEMI</name>
<dbReference type="Proteomes" id="UP001367676">
    <property type="component" value="Unassembled WGS sequence"/>
</dbReference>
<proteinExistence type="inferred from homology"/>
<dbReference type="AlphaFoldDB" id="A0AAN9Y0K3"/>
<keyword evidence="3" id="KW-0378">Hydrolase</keyword>
<evidence type="ECO:0000256" key="4">
    <source>
        <dbReference type="ARBA" id="ARBA00022963"/>
    </source>
</evidence>
<keyword evidence="6" id="KW-0325">Glycoprotein</keyword>
<evidence type="ECO:0000256" key="5">
    <source>
        <dbReference type="ARBA" id="ARBA00023098"/>
    </source>
</evidence>
<keyword evidence="4" id="KW-0442">Lipid degradation</keyword>
<evidence type="ECO:0000256" key="1">
    <source>
        <dbReference type="ARBA" id="ARBA00010701"/>
    </source>
</evidence>
<dbReference type="SUPFAM" id="SSF53474">
    <property type="entry name" value="alpha/beta-Hydrolases"/>
    <property type="match status" value="1"/>
</dbReference>
<dbReference type="Pfam" id="PF04083">
    <property type="entry name" value="Abhydro_lipase"/>
    <property type="match status" value="1"/>
</dbReference>
<evidence type="ECO:0000313" key="8">
    <source>
        <dbReference type="EMBL" id="KAK7576285.1"/>
    </source>
</evidence>
<evidence type="ECO:0000256" key="3">
    <source>
        <dbReference type="ARBA" id="ARBA00022801"/>
    </source>
</evidence>
<dbReference type="EMBL" id="JBBCAQ010000036">
    <property type="protein sequence ID" value="KAK7576285.1"/>
    <property type="molecule type" value="Genomic_DNA"/>
</dbReference>
<gene>
    <name evidence="8" type="ORF">V9T40_012571</name>
</gene>
<dbReference type="GO" id="GO:0016042">
    <property type="term" value="P:lipid catabolic process"/>
    <property type="evidence" value="ECO:0007669"/>
    <property type="project" value="UniProtKB-KW"/>
</dbReference>
<accession>A0AAN9Y0K3</accession>
<evidence type="ECO:0000256" key="2">
    <source>
        <dbReference type="ARBA" id="ARBA00022729"/>
    </source>
</evidence>
<keyword evidence="2" id="KW-0732">Signal</keyword>
<evidence type="ECO:0000259" key="7">
    <source>
        <dbReference type="Pfam" id="PF04083"/>
    </source>
</evidence>
<sequence length="593" mass="67258">MCVFFPETECVKIGNYLKDFSSTEDPDTYLTPPKIIRRHGYPAEAHIIQSEDGYLSEYHRIPHGKTKKHVKSPYPVLLHHGLLCSSIDWIVNGPEKSLGYILADEGYDVWMANARGNTYSRSHVTLSPKQQEFWNFTFHEVAKYDLPAAVDYILNVTNSKKLIYIGHSLGTTTFYAFASSRPEYNSKILVHVGIAPVAMLSHTTSAFKLLLPFAKQIESFYDWYSKGAFLERDLMTSIFCKIMCGTSVFHYNVCEQLIVFKLFGKDVQQFNTALIPVLMNNMPAGTSVKNMIHCSQLIRSGKFLQYDYGLKENIIHYSSATPPAYNLSQITVPVKFYHGKNDILANPVDVKLLYQQLPKPMGCKMIDYEKWNHVDFLWAIDVNRLFNKDLVLFLRNVTQTPNFIRNTVIDAFNERLMNPAVDPPVSEFESYDHIPGAAELNKIFKDLPNQNPFSDFHDSAKNHFESNFKKVQTDISHNMNQVKRAFDDHVQETGISIKKAAVDAQASFDTSISKTKEAELFPVTFLVASEQTNCLPGKASEQLPGIFRPVLAQNYQSCLLSSVPLLRNPKISANSDHLFYDSVAESSANTKES</sequence>
<protein>
    <recommendedName>
        <fullName evidence="7">Partial AB-hydrolase lipase domain-containing protein</fullName>
    </recommendedName>
</protein>
<dbReference type="InterPro" id="IPR029058">
    <property type="entry name" value="AB_hydrolase_fold"/>
</dbReference>
<dbReference type="Gene3D" id="3.40.50.1820">
    <property type="entry name" value="alpha/beta hydrolase"/>
    <property type="match status" value="1"/>
</dbReference>
<reference evidence="8 9" key="1">
    <citation type="submission" date="2024-03" db="EMBL/GenBank/DDBJ databases">
        <title>Adaptation during the transition from Ophiocordyceps entomopathogen to insect associate is accompanied by gene loss and intensified selection.</title>
        <authorList>
            <person name="Ward C.M."/>
            <person name="Onetto C.A."/>
            <person name="Borneman A.R."/>
        </authorList>
    </citation>
    <scope>NUCLEOTIDE SEQUENCE [LARGE SCALE GENOMIC DNA]</scope>
    <source>
        <strain evidence="8">AWRI1</strain>
        <tissue evidence="8">Single Adult Female</tissue>
    </source>
</reference>
<organism evidence="8 9">
    <name type="scientific">Parthenolecanium corni</name>
    <dbReference type="NCBI Taxonomy" id="536013"/>
    <lineage>
        <taxon>Eukaryota</taxon>
        <taxon>Metazoa</taxon>
        <taxon>Ecdysozoa</taxon>
        <taxon>Arthropoda</taxon>
        <taxon>Hexapoda</taxon>
        <taxon>Insecta</taxon>
        <taxon>Pterygota</taxon>
        <taxon>Neoptera</taxon>
        <taxon>Paraneoptera</taxon>
        <taxon>Hemiptera</taxon>
        <taxon>Sternorrhyncha</taxon>
        <taxon>Coccoidea</taxon>
        <taxon>Coccidae</taxon>
        <taxon>Parthenolecanium</taxon>
    </lineage>
</organism>
<dbReference type="InterPro" id="IPR006693">
    <property type="entry name" value="AB_hydrolase_lipase"/>
</dbReference>
<evidence type="ECO:0000313" key="9">
    <source>
        <dbReference type="Proteomes" id="UP001367676"/>
    </source>
</evidence>